<evidence type="ECO:0000313" key="10">
    <source>
        <dbReference type="Proteomes" id="UP000198793"/>
    </source>
</evidence>
<dbReference type="STRING" id="1166073.SAMN05192530_103400"/>
<sequence length="159" mass="17038">MSEDRLTHLDATGAAVMVDVGDKDVTVRFAKAEALVVMQPETLELIRQGNLKKGDVLATARVAGIMAAKRASELIPLCHPLMLEKVALEFDFEPALPGIRLRSEVRLSGKTGVEMEALTAVTVGALTIYDMAKAVDRTMSMTAVRVVQKGGGRSGDWTA</sequence>
<dbReference type="Pfam" id="PF01967">
    <property type="entry name" value="MoaC"/>
    <property type="match status" value="1"/>
</dbReference>
<dbReference type="InterPro" id="IPR036522">
    <property type="entry name" value="MoaC_sf"/>
</dbReference>
<dbReference type="PANTHER" id="PTHR22960">
    <property type="entry name" value="MOLYBDOPTERIN COFACTOR SYNTHESIS PROTEIN A"/>
    <property type="match status" value="1"/>
</dbReference>
<comment type="pathway">
    <text evidence="2 7">Cofactor biosynthesis; molybdopterin biosynthesis.</text>
</comment>
<organism evidence="9 10">
    <name type="scientific">Aureimonas jatrophae</name>
    <dbReference type="NCBI Taxonomy" id="1166073"/>
    <lineage>
        <taxon>Bacteria</taxon>
        <taxon>Pseudomonadati</taxon>
        <taxon>Pseudomonadota</taxon>
        <taxon>Alphaproteobacteria</taxon>
        <taxon>Hyphomicrobiales</taxon>
        <taxon>Aurantimonadaceae</taxon>
        <taxon>Aureimonas</taxon>
    </lineage>
</organism>
<evidence type="ECO:0000256" key="6">
    <source>
        <dbReference type="ARBA" id="ARBA00055087"/>
    </source>
</evidence>
<proteinExistence type="inferred from homology"/>
<feature type="domain" description="Molybdopterin cofactor biosynthesis C (MoaC)" evidence="8">
    <location>
        <begin position="17"/>
        <end position="152"/>
    </location>
</feature>
<feature type="binding site" evidence="7">
    <location>
        <begin position="115"/>
        <end position="116"/>
    </location>
    <ligand>
        <name>substrate</name>
    </ligand>
</feature>
<dbReference type="EC" id="4.6.1.17" evidence="3 7"/>
<evidence type="ECO:0000259" key="8">
    <source>
        <dbReference type="Pfam" id="PF01967"/>
    </source>
</evidence>
<evidence type="ECO:0000256" key="1">
    <source>
        <dbReference type="ARBA" id="ARBA00001637"/>
    </source>
</evidence>
<dbReference type="NCBIfam" id="NF006870">
    <property type="entry name" value="PRK09364.1"/>
    <property type="match status" value="1"/>
</dbReference>
<dbReference type="InterPro" id="IPR050105">
    <property type="entry name" value="MoCo_biosynth_MoaA/MoaC"/>
</dbReference>
<dbReference type="RefSeq" id="WP_090672468.1">
    <property type="nucleotide sequence ID" value="NZ_FNIT01000003.1"/>
</dbReference>
<comment type="catalytic activity">
    <reaction evidence="1 7">
        <text>(8S)-3',8-cyclo-7,8-dihydroguanosine 5'-triphosphate = cyclic pyranopterin phosphate + diphosphate</text>
        <dbReference type="Rhea" id="RHEA:49580"/>
        <dbReference type="ChEBI" id="CHEBI:33019"/>
        <dbReference type="ChEBI" id="CHEBI:59648"/>
        <dbReference type="ChEBI" id="CHEBI:131766"/>
        <dbReference type="EC" id="4.6.1.17"/>
    </reaction>
</comment>
<evidence type="ECO:0000256" key="4">
    <source>
        <dbReference type="ARBA" id="ARBA00023150"/>
    </source>
</evidence>
<dbReference type="SUPFAM" id="SSF55040">
    <property type="entry name" value="Molybdenum cofactor biosynthesis protein C, MoaC"/>
    <property type="match status" value="1"/>
</dbReference>
<accession>A0A1H0GX99</accession>
<keyword evidence="4 7" id="KW-0501">Molybdenum cofactor biosynthesis</keyword>
<dbReference type="AlphaFoldDB" id="A0A1H0GX99"/>
<dbReference type="InterPro" id="IPR023045">
    <property type="entry name" value="MoaC"/>
</dbReference>
<evidence type="ECO:0000256" key="5">
    <source>
        <dbReference type="ARBA" id="ARBA00023239"/>
    </source>
</evidence>
<dbReference type="InterPro" id="IPR002820">
    <property type="entry name" value="Mopterin_CF_biosynth-C_dom"/>
</dbReference>
<feature type="active site" evidence="7">
    <location>
        <position position="130"/>
    </location>
</feature>
<name>A0A1H0GX99_9HYPH</name>
<evidence type="ECO:0000256" key="2">
    <source>
        <dbReference type="ARBA" id="ARBA00005046"/>
    </source>
</evidence>
<dbReference type="UniPathway" id="UPA00344"/>
<dbReference type="Proteomes" id="UP000198793">
    <property type="component" value="Unassembled WGS sequence"/>
</dbReference>
<dbReference type="InterPro" id="IPR047594">
    <property type="entry name" value="MoaC_bact/euk"/>
</dbReference>
<reference evidence="9 10" key="1">
    <citation type="submission" date="2016-10" db="EMBL/GenBank/DDBJ databases">
        <authorList>
            <person name="de Groot N.N."/>
        </authorList>
    </citation>
    <scope>NUCLEOTIDE SEQUENCE [LARGE SCALE GENOMIC DNA]</scope>
    <source>
        <strain evidence="10">L7-484,KACC 16230,DSM 25025</strain>
    </source>
</reference>
<evidence type="ECO:0000313" key="9">
    <source>
        <dbReference type="EMBL" id="SDO11525.1"/>
    </source>
</evidence>
<comment type="function">
    <text evidence="6 7">Catalyzes the conversion of (8S)-3',8-cyclo-7,8-dihydroguanosine 5'-triphosphate to cyclic pyranopterin monophosphate (cPMP).</text>
</comment>
<dbReference type="GO" id="GO:0006777">
    <property type="term" value="P:Mo-molybdopterin cofactor biosynthetic process"/>
    <property type="evidence" value="ECO:0007669"/>
    <property type="project" value="UniProtKB-UniRule"/>
</dbReference>
<dbReference type="NCBIfam" id="TIGR00581">
    <property type="entry name" value="moaC"/>
    <property type="match status" value="1"/>
</dbReference>
<feature type="binding site" evidence="7">
    <location>
        <begin position="77"/>
        <end position="79"/>
    </location>
    <ligand>
        <name>substrate</name>
    </ligand>
</feature>
<dbReference type="OrthoDB" id="9794429at2"/>
<protein>
    <recommendedName>
        <fullName evidence="3 7">Cyclic pyranopterin monophosphate synthase</fullName>
        <ecNumber evidence="3 7">4.6.1.17</ecNumber>
    </recommendedName>
    <alternativeName>
        <fullName evidence="7">Molybdenum cofactor biosynthesis protein C</fullName>
    </alternativeName>
</protein>
<evidence type="ECO:0000256" key="3">
    <source>
        <dbReference type="ARBA" id="ARBA00012575"/>
    </source>
</evidence>
<dbReference type="CDD" id="cd01420">
    <property type="entry name" value="MoaC_PE"/>
    <property type="match status" value="1"/>
</dbReference>
<keyword evidence="5 7" id="KW-0456">Lyase</keyword>
<comment type="subunit">
    <text evidence="7">Homohexamer; trimer of dimers.</text>
</comment>
<comment type="similarity">
    <text evidence="7">Belongs to the MoaC family.</text>
</comment>
<gene>
    <name evidence="7" type="primary">moaC</name>
    <name evidence="9" type="ORF">SAMN05192530_103400</name>
</gene>
<evidence type="ECO:0000256" key="7">
    <source>
        <dbReference type="HAMAP-Rule" id="MF_01224"/>
    </source>
</evidence>
<dbReference type="GO" id="GO:0061799">
    <property type="term" value="F:cyclic pyranopterin monophosphate synthase activity"/>
    <property type="evidence" value="ECO:0007669"/>
    <property type="project" value="UniProtKB-UniRule"/>
</dbReference>
<keyword evidence="10" id="KW-1185">Reference proteome</keyword>
<dbReference type="HAMAP" id="MF_01224_B">
    <property type="entry name" value="MoaC_B"/>
    <property type="match status" value="1"/>
</dbReference>
<dbReference type="EMBL" id="FNIT01000003">
    <property type="protein sequence ID" value="SDO11525.1"/>
    <property type="molecule type" value="Genomic_DNA"/>
</dbReference>
<dbReference type="Gene3D" id="3.30.70.640">
    <property type="entry name" value="Molybdopterin cofactor biosynthesis C (MoaC) domain"/>
    <property type="match status" value="1"/>
</dbReference>